<dbReference type="EMBL" id="AP021881">
    <property type="protein sequence ID" value="BBP00406.1"/>
    <property type="molecule type" value="Genomic_DNA"/>
</dbReference>
<evidence type="ECO:0000256" key="1">
    <source>
        <dbReference type="SAM" id="Phobius"/>
    </source>
</evidence>
<keyword evidence="1" id="KW-1133">Transmembrane helix</keyword>
<keyword evidence="3" id="KW-1185">Reference proteome</keyword>
<name>A0A809RFI8_9PROT</name>
<protein>
    <submittedName>
        <fullName evidence="2">Uncharacterized protein</fullName>
    </submittedName>
</protein>
<dbReference type="AlphaFoldDB" id="A0A809RFI8"/>
<dbReference type="KEGG" id="sniv:SFSGTM_11140"/>
<evidence type="ECO:0000313" key="2">
    <source>
        <dbReference type="EMBL" id="BBP00406.1"/>
    </source>
</evidence>
<dbReference type="Proteomes" id="UP000463939">
    <property type="component" value="Chromosome"/>
</dbReference>
<proteinExistence type="predicted"/>
<keyword evidence="1" id="KW-0472">Membrane</keyword>
<reference evidence="3" key="1">
    <citation type="submission" date="2019-11" db="EMBL/GenBank/DDBJ databases">
        <title>Isolation and characterization of a novel species in the genus Sulfuriferula.</title>
        <authorList>
            <person name="Mochizuki J."/>
            <person name="Kojima H."/>
            <person name="Fukui M."/>
        </authorList>
    </citation>
    <scope>NUCLEOTIDE SEQUENCE [LARGE SCALE GENOMIC DNA]</scope>
    <source>
        <strain evidence="3">SGTM</strain>
    </source>
</reference>
<gene>
    <name evidence="2" type="ORF">SFSGTM_11140</name>
</gene>
<keyword evidence="1" id="KW-0812">Transmembrane</keyword>
<feature type="transmembrane region" description="Helical" evidence="1">
    <location>
        <begin position="6"/>
        <end position="25"/>
    </location>
</feature>
<organism evidence="2 3">
    <name type="scientific">Sulfuriferula nivalis</name>
    <dbReference type="NCBI Taxonomy" id="2675298"/>
    <lineage>
        <taxon>Bacteria</taxon>
        <taxon>Pseudomonadati</taxon>
        <taxon>Pseudomonadota</taxon>
        <taxon>Betaproteobacteria</taxon>
        <taxon>Nitrosomonadales</taxon>
        <taxon>Sulfuricellaceae</taxon>
        <taxon>Sulfuriferula</taxon>
    </lineage>
</organism>
<accession>A0A809RFI8</accession>
<evidence type="ECO:0000313" key="3">
    <source>
        <dbReference type="Proteomes" id="UP000463939"/>
    </source>
</evidence>
<sequence>MAEILWYLSLTVYQAVLSCLMMGCLNLSKDTGNYVCELSVKFFASYYLTLKVRIKMKHLPDFLYIV</sequence>